<gene>
    <name evidence="5" type="ORF">ACFPRA_00225</name>
</gene>
<evidence type="ECO:0000256" key="1">
    <source>
        <dbReference type="ARBA" id="ARBA00006432"/>
    </source>
</evidence>
<organism evidence="5 6">
    <name type="scientific">Sporosarcina soli</name>
    <dbReference type="NCBI Taxonomy" id="334736"/>
    <lineage>
        <taxon>Bacteria</taxon>
        <taxon>Bacillati</taxon>
        <taxon>Bacillota</taxon>
        <taxon>Bacilli</taxon>
        <taxon>Bacillales</taxon>
        <taxon>Caryophanaceae</taxon>
        <taxon>Sporosarcina</taxon>
    </lineage>
</organism>
<name>A0ABW0TF14_9BACL</name>
<proteinExistence type="inferred from homology"/>
<evidence type="ECO:0000313" key="6">
    <source>
        <dbReference type="Proteomes" id="UP001596109"/>
    </source>
</evidence>
<dbReference type="Proteomes" id="UP001596109">
    <property type="component" value="Unassembled WGS sequence"/>
</dbReference>
<feature type="domain" description="AMP-dependent synthetase/ligase" evidence="3">
    <location>
        <begin position="15"/>
        <end position="382"/>
    </location>
</feature>
<comment type="similarity">
    <text evidence="1">Belongs to the ATP-dependent AMP-binding enzyme family.</text>
</comment>
<dbReference type="Gene3D" id="3.30.300.30">
    <property type="match status" value="1"/>
</dbReference>
<dbReference type="PROSITE" id="PS00455">
    <property type="entry name" value="AMP_BINDING"/>
    <property type="match status" value="1"/>
</dbReference>
<protein>
    <submittedName>
        <fullName evidence="5">Class I adenylate-forming enzyme family protein</fullName>
    </submittedName>
</protein>
<evidence type="ECO:0000259" key="4">
    <source>
        <dbReference type="Pfam" id="PF13193"/>
    </source>
</evidence>
<dbReference type="InterPro" id="IPR000873">
    <property type="entry name" value="AMP-dep_synth/lig_dom"/>
</dbReference>
<dbReference type="PANTHER" id="PTHR43201:SF5">
    <property type="entry name" value="MEDIUM-CHAIN ACYL-COA LIGASE ACSF2, MITOCHONDRIAL"/>
    <property type="match status" value="1"/>
</dbReference>
<keyword evidence="2" id="KW-0436">Ligase</keyword>
<dbReference type="Pfam" id="PF13193">
    <property type="entry name" value="AMP-binding_C"/>
    <property type="match status" value="1"/>
</dbReference>
<comment type="caution">
    <text evidence="5">The sequence shown here is derived from an EMBL/GenBank/DDBJ whole genome shotgun (WGS) entry which is preliminary data.</text>
</comment>
<dbReference type="RefSeq" id="WP_381429252.1">
    <property type="nucleotide sequence ID" value="NZ_JBHSNO010000001.1"/>
</dbReference>
<sequence>MKTFNLPLTIQELLSEAASTYRGKIAFTDGHNELSFEDIRWQSQRLAKHFLAMGLRNGDVLAVQLPNSIEFVIAHLAAAEIGLVFNPLSPNYRQQELTYMLRHCETKALVVSGNGGKVNFEKLAYDVKVELPLLHHILVVGEKEDERSISFSTLLDEEPAFNGEITDHTPDVDDPALIMFTSGTESNPKAVLHSFRTFVAPHLLNGKEYAMTEEDTIYSLTPLCHMFSLPMIMIGLHQGAKHYVYPDYHVEQVLETIGSEHVSFLIAAPAHLIDLLHRVEADQTTRMNLRLVLTGGTTIPAQMVKDVRKRFNCKVAAQWGMTEVCAGAFTRPDDEPSKAWETVGRACPSGEIVILNDNLEPLPVGEMGEIAFKGDCLFIEYYRNPSATESSMTNNGFFLTGDQGYLDQDGYVYFLGRSKDTINRGGLKFHASEIEEALQMHPKIHRAAVVSVPDARLGERACAYVTVRDEESFQLEEMKAFLLEKGFAIYKVPEYLEIRSELPTTPSGKISKGPLRTEARLLSCSMVGRSEKDNR</sequence>
<dbReference type="PANTHER" id="PTHR43201">
    <property type="entry name" value="ACYL-COA SYNTHETASE"/>
    <property type="match status" value="1"/>
</dbReference>
<dbReference type="InterPro" id="IPR020845">
    <property type="entry name" value="AMP-binding_CS"/>
</dbReference>
<dbReference type="SUPFAM" id="SSF56801">
    <property type="entry name" value="Acetyl-CoA synthetase-like"/>
    <property type="match status" value="1"/>
</dbReference>
<dbReference type="InterPro" id="IPR025110">
    <property type="entry name" value="AMP-bd_C"/>
</dbReference>
<dbReference type="Pfam" id="PF00501">
    <property type="entry name" value="AMP-binding"/>
    <property type="match status" value="1"/>
</dbReference>
<keyword evidence="6" id="KW-1185">Reference proteome</keyword>
<reference evidence="6" key="1">
    <citation type="journal article" date="2019" name="Int. J. Syst. Evol. Microbiol.">
        <title>The Global Catalogue of Microorganisms (GCM) 10K type strain sequencing project: providing services to taxonomists for standard genome sequencing and annotation.</title>
        <authorList>
            <consortium name="The Broad Institute Genomics Platform"/>
            <consortium name="The Broad Institute Genome Sequencing Center for Infectious Disease"/>
            <person name="Wu L."/>
            <person name="Ma J."/>
        </authorList>
    </citation>
    <scope>NUCLEOTIDE SEQUENCE [LARGE SCALE GENOMIC DNA]</scope>
    <source>
        <strain evidence="6">CGMCC 4.1434</strain>
    </source>
</reference>
<evidence type="ECO:0000313" key="5">
    <source>
        <dbReference type="EMBL" id="MFC5587333.1"/>
    </source>
</evidence>
<dbReference type="InterPro" id="IPR042099">
    <property type="entry name" value="ANL_N_sf"/>
</dbReference>
<dbReference type="InterPro" id="IPR045851">
    <property type="entry name" value="AMP-bd_C_sf"/>
</dbReference>
<accession>A0ABW0TF14</accession>
<feature type="domain" description="AMP-binding enzyme C-terminal" evidence="4">
    <location>
        <begin position="433"/>
        <end position="509"/>
    </location>
</feature>
<dbReference type="EMBL" id="JBHSNO010000001">
    <property type="protein sequence ID" value="MFC5587333.1"/>
    <property type="molecule type" value="Genomic_DNA"/>
</dbReference>
<dbReference type="Gene3D" id="3.40.50.12780">
    <property type="entry name" value="N-terminal domain of ligase-like"/>
    <property type="match status" value="1"/>
</dbReference>
<evidence type="ECO:0000256" key="2">
    <source>
        <dbReference type="ARBA" id="ARBA00022598"/>
    </source>
</evidence>
<evidence type="ECO:0000259" key="3">
    <source>
        <dbReference type="Pfam" id="PF00501"/>
    </source>
</evidence>